<evidence type="ECO:0000259" key="3">
    <source>
        <dbReference type="Pfam" id="PF16201"/>
    </source>
</evidence>
<feature type="region of interest" description="Disordered" evidence="1">
    <location>
        <begin position="509"/>
        <end position="535"/>
    </location>
</feature>
<dbReference type="Pfam" id="PF11707">
    <property type="entry name" value="Npa1"/>
    <property type="match status" value="1"/>
</dbReference>
<dbReference type="PANTHER" id="PTHR13500">
    <property type="entry name" value="NUCLEOLAR PRERIBOSOMAL-ASSOCIATED PROTEIN 1"/>
    <property type="match status" value="1"/>
</dbReference>
<dbReference type="InterPro" id="IPR021714">
    <property type="entry name" value="URB1_N"/>
</dbReference>
<dbReference type="EMBL" id="BTGU01000038">
    <property type="protein sequence ID" value="GMN51573.1"/>
    <property type="molecule type" value="Genomic_DNA"/>
</dbReference>
<evidence type="ECO:0000256" key="1">
    <source>
        <dbReference type="SAM" id="MobiDB-lite"/>
    </source>
</evidence>
<protein>
    <recommendedName>
        <fullName evidence="6">Nucleolar pre-ribosomal-associated protein 1</fullName>
    </recommendedName>
</protein>
<proteinExistence type="predicted"/>
<accession>A0AA88ABB8</accession>
<comment type="caution">
    <text evidence="4">The sequence shown here is derived from an EMBL/GenBank/DDBJ whole genome shotgun (WGS) entry which is preliminary data.</text>
</comment>
<evidence type="ECO:0000259" key="2">
    <source>
        <dbReference type="Pfam" id="PF11707"/>
    </source>
</evidence>
<organism evidence="4 5">
    <name type="scientific">Ficus carica</name>
    <name type="common">Common fig</name>
    <dbReference type="NCBI Taxonomy" id="3494"/>
    <lineage>
        <taxon>Eukaryota</taxon>
        <taxon>Viridiplantae</taxon>
        <taxon>Streptophyta</taxon>
        <taxon>Embryophyta</taxon>
        <taxon>Tracheophyta</taxon>
        <taxon>Spermatophyta</taxon>
        <taxon>Magnoliopsida</taxon>
        <taxon>eudicotyledons</taxon>
        <taxon>Gunneridae</taxon>
        <taxon>Pentapetalae</taxon>
        <taxon>rosids</taxon>
        <taxon>fabids</taxon>
        <taxon>Rosales</taxon>
        <taxon>Moraceae</taxon>
        <taxon>Ficeae</taxon>
        <taxon>Ficus</taxon>
    </lineage>
</organism>
<feature type="domain" description="URB1 C-terminal" evidence="3">
    <location>
        <begin position="2021"/>
        <end position="2211"/>
    </location>
</feature>
<dbReference type="InterPro" id="IPR032436">
    <property type="entry name" value="URB1_C"/>
</dbReference>
<dbReference type="GO" id="GO:0000466">
    <property type="term" value="P:maturation of 5.8S rRNA from tricistronic rRNA transcript (SSU-rRNA, 5.8S rRNA, LSU-rRNA)"/>
    <property type="evidence" value="ECO:0007669"/>
    <property type="project" value="TreeGrafter"/>
</dbReference>
<dbReference type="SUPFAM" id="SSF48371">
    <property type="entry name" value="ARM repeat"/>
    <property type="match status" value="1"/>
</dbReference>
<name>A0AA88ABB8_FICCA</name>
<evidence type="ECO:0008006" key="6">
    <source>
        <dbReference type="Google" id="ProtNLM"/>
    </source>
</evidence>
<dbReference type="InterPro" id="IPR016024">
    <property type="entry name" value="ARM-type_fold"/>
</dbReference>
<evidence type="ECO:0000313" key="4">
    <source>
        <dbReference type="EMBL" id="GMN51573.1"/>
    </source>
</evidence>
<dbReference type="InterPro" id="IPR039844">
    <property type="entry name" value="URB1"/>
</dbReference>
<dbReference type="Pfam" id="PF16201">
    <property type="entry name" value="NopRA1"/>
    <property type="match status" value="1"/>
</dbReference>
<feature type="domain" description="URB1 N-terminal" evidence="2">
    <location>
        <begin position="74"/>
        <end position="379"/>
    </location>
</feature>
<sequence>MADDDLDSDIEEEQVPRFEPRVNIEAKLKELLFRLNSNEIKLCSDAAKEFIKFLKGDSGGEFLRYYVRSSPRLSELLDAWKLRRGKSGLSYVFRLISVVLSHDYGKFKPNDKEVIGISRVLDKFTKLIIEGHLQDVYKEMSGRETKSQNAALMLMASVIRRGSGLASDVAKNFDFKLKGFSKLAEYKRKRNEKRVKGSSRKSFVGFAMSFLEVGKPGLLRWVLQQREMYSGVLRGLGNDDDETVGYVLSTLRDRILVEESLVPPGLRSVLFGSVTLEQLVDISGRENGGSAAELAYNVLVLVCTDPSNGLMPDPSRRPGPLRGNPRRLLGLMKKLRATEIVYHRDLLLAIVCGRPSLAAGYMEEFPYNLEDFASPNWFAIVTLAANLVSSVGKGLKFDFLASQPDGAYLQSVMKCLCPRSFSRSVINKGLLHADFLVKHGTLRLLLEALKLLNSLVGALNSQSNSNAKDVEQDWASLKQEIQNEVRTLLPDPQLLLTLLSSLSSQSKSRELSLKRKSGTENYPEHGKNSVKRMKKNDNDSDIVIGGISFSTDFVSHEDSEKAASTPTADEFDPVKDIVSILQEIWGPELCTMTVPEAEAYFQSKLLDALKTYFQIMPTVLEGSFEFLINLLSDPLPLHTNLQRSLISLLIEYVGWSPTGIPISAPPLMYKHLQSFMNLLIFSPISDIKNQAYDLAQAAMLSTGAFDRNHHEIGSWFLFLPGYDRRKSSFHVPGVVALQRLCQVVISFLCDVISTVGNNLFKYWDVVRCHACNLKVLKDTSPDFSPLVVCILQKCLRLLDSESGTFTLPEKSMISLYVCDTLKYILQTQVDGRLLSAVIDSILFERLGEHGSVIDDSEAAYCEWRPLKNLLLFSQSILHQQTCVFSIDKKAKLAGSSFGAALSGVKRSLTNGNDHEIAGITKAFSSSIICTTPEEILKNFPSFMSISKSLPSVPAYLMPSLFFLEQTLLTSVSNFWPEIFFPGLEMAVSTTFNKEGKDAACVATDDALVVGEMIGEEEFVANEVTSAASTFSFFLKRAPFHVLFPSIMSTDGPYFSEPAKIKDLLLAKLSEGRFDGCLVSYLRLLLFWICEIQTSYRVSPSTKLHDLSEICFILLKDLLVQLLDIKTEFDRPRSFRVLLSTKEIQEMAVTIFCHPAVVTSISRPLHCDVDLANANLLDDVDSLTNLSWQRVHKLDHQILDMLVTTSEYLFSLYDDHRFEAKEKNVAGKKLVKVVNMLIQMIFKEVKDGFERCVSTGDQMSLLTRYYALYAMIPFISPVELLELVQWMFKRVDTDKLKGQSSNKTSAISFAFCIAVGAFRNLSSYLMQPLSKRRKYNVFWDMEENKNLNIVEEIYIQVTSLALHLKTGYADMCLLEAVNAAHRLKHMQHHNFHHLSLVMSRVIMNTSVKMLPHCIYGTNKTKSKLVFLLTDMSSLHLSVFGDLFLGLANKNLIHSGDKAEESCDLGLSDEEYMMLLPAALSYLNSAIMKFGMQSYMHFRSIPSFYSAILLKGFRHWKSFVSGDVFREEYVNFLPSSTQELLSLVDDSLLGKAIRMLQYHYAFDGDSIKMKKRLKLFNSTFPVSSSHDELIDSDFVAVDSGSLSESMNLINRVISKISFCKILLFPNHIQIQSLPKEDGVLKETSLETESTGEDCSGMNFFKILVGIWQSIVKKFPTVSDSYKTGRDILSLFRHLEAFILGSILDLTTEMHGSLIQLESIPFLEQLMKSALRYRFEDPATLKTLQGILSVLSEGKFSREFYLQLLLAHSQFESTIHSISISTNCSHIGAFLRPLPGVLRYLVFPSAHKNKSDGNHELETTGLYSKQLEVIKLLRILFTFNSHQSASDFGKSLGIKFRELHLLLLSAYGAKINEMDMEIYNLMLAIESINDLEAESIAGLDHLWGTASSKIGKERALEHGIMNDAEAVKERRGSQFRENLPIDPKICASTVLYFPYDRTESHEPVSLDKYRSDSFGCTLVNYTQKCSPDVGNLERYDPVFILRFSLYSLSVGYIEPMEFAGLGLLAIAFVSMSSPDEGIRRLAYSTLGKFKEALEQCKKRKEVARTRLLLTSLQNGIEEPWQRIPSVIAIFAAEASFILLDPSNDHYAALSRFLMNSSKLNMKSVPVFNDFFWSTSVNYRAERLWILRLLFAGLNSENDAQIYIRNSILETLMSFYFSPLSDNEVKDLILQVVKKSIKSYKLTRHLVENCGLLPWLSSVLISNTRNSREEMNIFIMQLALVLEVVSDVVSLRNVTEWFQKEALEQLAELVSHLYKFLVDGVVVVKEQVTLVNRLLKILASTLKMSQKRKIYQPHFNLSIEGLYQLCEVLSTNDDAITCANAEIGLKAILMSTPPAAIFCMSQEKLSRFLTWAVSSALQADSAKLPQNKVSQHSLSVISDDTQHEDSLLLKLLRWLTASVILGKLATKSNDLDPKIRSSLKDLLGSLDHAEATYKESSQDRVGHEEFLASTILFLQQFVGTNFKVLPSVVSALSILLLHAFSLADVLHGHGLWTLLESLWSQIRCPAEANPAWRWSFYQPWKDLSLESTDSQKLDELHACQTLLAIMSNMLGSMNLESLRNLVEDVQKVDAFEREKGILGTDECNDWETEHSKIA</sequence>
<evidence type="ECO:0000313" key="5">
    <source>
        <dbReference type="Proteomes" id="UP001187192"/>
    </source>
</evidence>
<dbReference type="Proteomes" id="UP001187192">
    <property type="component" value="Unassembled WGS sequence"/>
</dbReference>
<dbReference type="PANTHER" id="PTHR13500:SF0">
    <property type="entry name" value="NUCLEOLAR PRE-RIBOSOMAL-ASSOCIATED PROTEIN 1"/>
    <property type="match status" value="1"/>
</dbReference>
<reference evidence="4" key="1">
    <citation type="submission" date="2023-07" db="EMBL/GenBank/DDBJ databases">
        <title>draft genome sequence of fig (Ficus carica).</title>
        <authorList>
            <person name="Takahashi T."/>
            <person name="Nishimura K."/>
        </authorList>
    </citation>
    <scope>NUCLEOTIDE SEQUENCE</scope>
</reference>
<gene>
    <name evidence="4" type="ORF">TIFTF001_020727</name>
</gene>
<dbReference type="GO" id="GO:0000463">
    <property type="term" value="P:maturation of LSU-rRNA from tricistronic rRNA transcript (SSU-rRNA, 5.8S rRNA, LSU-rRNA)"/>
    <property type="evidence" value="ECO:0007669"/>
    <property type="project" value="TreeGrafter"/>
</dbReference>
<dbReference type="GO" id="GO:0005730">
    <property type="term" value="C:nucleolus"/>
    <property type="evidence" value="ECO:0007669"/>
    <property type="project" value="TreeGrafter"/>
</dbReference>
<keyword evidence="5" id="KW-1185">Reference proteome</keyword>